<reference evidence="2" key="1">
    <citation type="submission" date="2012-07" db="EMBL/GenBank/DDBJ databases">
        <title>Genome of the Chinese tree shrew, a rising model animal genetically related to primates.</title>
        <authorList>
            <person name="Zhang G."/>
            <person name="Fan Y."/>
            <person name="Yao Y."/>
            <person name="Huang Z."/>
        </authorList>
    </citation>
    <scope>NUCLEOTIDE SEQUENCE [LARGE SCALE GENOMIC DNA]</scope>
</reference>
<name>L9KK11_TUPCH</name>
<evidence type="ECO:0000313" key="1">
    <source>
        <dbReference type="EMBL" id="ELW63295.1"/>
    </source>
</evidence>
<proteinExistence type="predicted"/>
<dbReference type="AlphaFoldDB" id="L9KK11"/>
<accession>L9KK11</accession>
<dbReference type="Proteomes" id="UP000011518">
    <property type="component" value="Unassembled WGS sequence"/>
</dbReference>
<organism evidence="1 2">
    <name type="scientific">Tupaia chinensis</name>
    <name type="common">Chinese tree shrew</name>
    <name type="synonym">Tupaia belangeri chinensis</name>
    <dbReference type="NCBI Taxonomy" id="246437"/>
    <lineage>
        <taxon>Eukaryota</taxon>
        <taxon>Metazoa</taxon>
        <taxon>Chordata</taxon>
        <taxon>Craniata</taxon>
        <taxon>Vertebrata</taxon>
        <taxon>Euteleostomi</taxon>
        <taxon>Mammalia</taxon>
        <taxon>Eutheria</taxon>
        <taxon>Euarchontoglires</taxon>
        <taxon>Scandentia</taxon>
        <taxon>Tupaiidae</taxon>
        <taxon>Tupaia</taxon>
    </lineage>
</organism>
<reference evidence="2" key="2">
    <citation type="journal article" date="2013" name="Nat. Commun.">
        <title>Genome of the Chinese tree shrew.</title>
        <authorList>
            <person name="Fan Y."/>
            <person name="Huang Z.Y."/>
            <person name="Cao C.C."/>
            <person name="Chen C.S."/>
            <person name="Chen Y.X."/>
            <person name="Fan D.D."/>
            <person name="He J."/>
            <person name="Hou H.L."/>
            <person name="Hu L."/>
            <person name="Hu X.T."/>
            <person name="Jiang X.T."/>
            <person name="Lai R."/>
            <person name="Lang Y.S."/>
            <person name="Liang B."/>
            <person name="Liao S.G."/>
            <person name="Mu D."/>
            <person name="Ma Y.Y."/>
            <person name="Niu Y.Y."/>
            <person name="Sun X.Q."/>
            <person name="Xia J.Q."/>
            <person name="Xiao J."/>
            <person name="Xiong Z.Q."/>
            <person name="Xu L."/>
            <person name="Yang L."/>
            <person name="Zhang Y."/>
            <person name="Zhao W."/>
            <person name="Zhao X.D."/>
            <person name="Zheng Y.T."/>
            <person name="Zhou J.M."/>
            <person name="Zhu Y.B."/>
            <person name="Zhang G.J."/>
            <person name="Wang J."/>
            <person name="Yao Y.G."/>
        </authorList>
    </citation>
    <scope>NUCLEOTIDE SEQUENCE [LARGE SCALE GENOMIC DNA]</scope>
</reference>
<sequence length="116" mass="12483">MEASSLSLSLSLALRKLQWAGHRKHAVPLRREAGPTAGVCLRTSGETPEEAPARARCRVRAVEPCAPRSHARPRGPRGSALAAEFLSRVVPASLSPTLLQAKQRSTRLSLESPVFP</sequence>
<dbReference type="EMBL" id="KB320787">
    <property type="protein sequence ID" value="ELW63295.1"/>
    <property type="molecule type" value="Genomic_DNA"/>
</dbReference>
<evidence type="ECO:0000313" key="2">
    <source>
        <dbReference type="Proteomes" id="UP000011518"/>
    </source>
</evidence>
<dbReference type="InParanoid" id="L9KK11"/>
<keyword evidence="2" id="KW-1185">Reference proteome</keyword>
<gene>
    <name evidence="1" type="ORF">TREES_T100014084</name>
</gene>
<dbReference type="eggNOG" id="ENOG502RB3J">
    <property type="taxonomic scope" value="Eukaryota"/>
</dbReference>
<protein>
    <submittedName>
        <fullName evidence="1">Uncharacterized protein</fullName>
    </submittedName>
</protein>